<dbReference type="AlphaFoldDB" id="S7ZIA2"/>
<evidence type="ECO:0000313" key="3">
    <source>
        <dbReference type="EMBL" id="EPS30014.1"/>
    </source>
</evidence>
<sequence>MANISQCFYCFETLLASYEDREPPALGVVETLWEQHQHSKKLFHLGNQLKDGEDSVAVSAGTEADQSVDDADTDADADFSRGTRVVDGSRGLRPSLISRLQSQTSSDSSSLATTPSRASNVSSHSGGSSSTAATTPSAQSERIGARTLSIEQRYPLFVTWKTVSRGHKSLRGCIGTFEAQDLEVGLKSYALTSAFDDTRFSPIPRSLLPSLSCSLTLLGSFEPCTNAMDWTLGTHGIRISFIYRGRRYGATFLPDVAVEQGWSKEETVESLMRKAGWDGGSSGVARRLLRTGSSSSHSAKPWEQVSDFRTVRYQGHKASADYEDWQEWRKWVLSLDEGPELLGST</sequence>
<dbReference type="SUPFAM" id="SSF143447">
    <property type="entry name" value="AMMECR1-like"/>
    <property type="match status" value="1"/>
</dbReference>
<dbReference type="OrthoDB" id="24630at2759"/>
<gene>
    <name evidence="3" type="ORF">PDE_04964</name>
</gene>
<evidence type="ECO:0000256" key="1">
    <source>
        <dbReference type="SAM" id="MobiDB-lite"/>
    </source>
</evidence>
<proteinExistence type="predicted"/>
<dbReference type="PANTHER" id="PTHR13016:SF0">
    <property type="entry name" value="AMME SYNDROME CANDIDATE GENE 1 PROTEIN"/>
    <property type="match status" value="1"/>
</dbReference>
<dbReference type="Pfam" id="PF01871">
    <property type="entry name" value="AMMECR1"/>
    <property type="match status" value="1"/>
</dbReference>
<feature type="compositionally biased region" description="Acidic residues" evidence="1">
    <location>
        <begin position="66"/>
        <end position="77"/>
    </location>
</feature>
<name>S7ZIA2_PENO1</name>
<reference evidence="3 4" key="1">
    <citation type="journal article" date="2013" name="PLoS ONE">
        <title>Genomic and secretomic analyses reveal unique features of the lignocellulolytic enzyme system of Penicillium decumbens.</title>
        <authorList>
            <person name="Liu G."/>
            <person name="Zhang L."/>
            <person name="Wei X."/>
            <person name="Zou G."/>
            <person name="Qin Y."/>
            <person name="Ma L."/>
            <person name="Li J."/>
            <person name="Zheng H."/>
            <person name="Wang S."/>
            <person name="Wang C."/>
            <person name="Xun L."/>
            <person name="Zhao G.-P."/>
            <person name="Zhou Z."/>
            <person name="Qu Y."/>
        </authorList>
    </citation>
    <scope>NUCLEOTIDE SEQUENCE [LARGE SCALE GENOMIC DNA]</scope>
    <source>
        <strain evidence="4">114-2 / CGMCC 5302</strain>
    </source>
</reference>
<feature type="region of interest" description="Disordered" evidence="1">
    <location>
        <begin position="54"/>
        <end position="142"/>
    </location>
</feature>
<feature type="domain" description="AMMECR1" evidence="2">
    <location>
        <begin position="108"/>
        <end position="329"/>
    </location>
</feature>
<evidence type="ECO:0000313" key="4">
    <source>
        <dbReference type="Proteomes" id="UP000019376"/>
    </source>
</evidence>
<dbReference type="NCBIfam" id="TIGR00296">
    <property type="entry name" value="TIGR00296 family protein"/>
    <property type="match status" value="1"/>
</dbReference>
<dbReference type="Gene3D" id="3.30.700.20">
    <property type="entry name" value="Hypothetical protein ph0010, domain 1"/>
    <property type="match status" value="1"/>
</dbReference>
<keyword evidence="4" id="KW-1185">Reference proteome</keyword>
<dbReference type="InterPro" id="IPR023473">
    <property type="entry name" value="AMMECR1"/>
</dbReference>
<accession>S7ZIA2</accession>
<dbReference type="PROSITE" id="PS51112">
    <property type="entry name" value="AMMECR1"/>
    <property type="match status" value="1"/>
</dbReference>
<evidence type="ECO:0000259" key="2">
    <source>
        <dbReference type="PROSITE" id="PS51112"/>
    </source>
</evidence>
<dbReference type="HOGENOM" id="CLU_052828_2_0_1"/>
<dbReference type="InterPro" id="IPR027485">
    <property type="entry name" value="AMMECR1_N"/>
</dbReference>
<dbReference type="PANTHER" id="PTHR13016">
    <property type="entry name" value="AMMECR1 HOMOLOG"/>
    <property type="match status" value="1"/>
</dbReference>
<dbReference type="InterPro" id="IPR002733">
    <property type="entry name" value="AMMECR1_domain"/>
</dbReference>
<protein>
    <recommendedName>
        <fullName evidence="2">AMMECR1 domain-containing protein</fullName>
    </recommendedName>
</protein>
<dbReference type="Proteomes" id="UP000019376">
    <property type="component" value="Unassembled WGS sequence"/>
</dbReference>
<dbReference type="PhylomeDB" id="S7ZIA2"/>
<organism evidence="3 4">
    <name type="scientific">Penicillium oxalicum (strain 114-2 / CGMCC 5302)</name>
    <name type="common">Penicillium decumbens</name>
    <dbReference type="NCBI Taxonomy" id="933388"/>
    <lineage>
        <taxon>Eukaryota</taxon>
        <taxon>Fungi</taxon>
        <taxon>Dikarya</taxon>
        <taxon>Ascomycota</taxon>
        <taxon>Pezizomycotina</taxon>
        <taxon>Eurotiomycetes</taxon>
        <taxon>Eurotiomycetidae</taxon>
        <taxon>Eurotiales</taxon>
        <taxon>Aspergillaceae</taxon>
        <taxon>Penicillium</taxon>
    </lineage>
</organism>
<dbReference type="EMBL" id="KB644412">
    <property type="protein sequence ID" value="EPS30014.1"/>
    <property type="molecule type" value="Genomic_DNA"/>
</dbReference>
<feature type="compositionally biased region" description="Low complexity" evidence="1">
    <location>
        <begin position="98"/>
        <end position="140"/>
    </location>
</feature>
<dbReference type="InterPro" id="IPR036071">
    <property type="entry name" value="AMMECR1_dom_sf"/>
</dbReference>
<dbReference type="STRING" id="933388.S7ZIA2"/>
<dbReference type="eggNOG" id="KOG3274">
    <property type="taxonomic scope" value="Eukaryota"/>
</dbReference>